<dbReference type="OrthoDB" id="5244925at2"/>
<proteinExistence type="predicted"/>
<sequence length="208" mass="22185">MTPFRAGFYYGTFAVLVALAANFYFLFFDPAQTRDWVLAALASFMPVVALSAYLFLTILGALRVQPDRQEPGTTRRSQLLRSGALVGVMIGVLVGLAALFSTLLQATVLAESMRSFAAEAAPRIAAYVEEVRSGVSEPPPPTTVEQVERSLNPPQLRDLGRGIFTTVLLAAVLGIVGGVVGTLRGRPESEKARPPERPGRGTPPPTGS</sequence>
<feature type="compositionally biased region" description="Basic and acidic residues" evidence="1">
    <location>
        <begin position="185"/>
        <end position="199"/>
    </location>
</feature>
<dbReference type="RefSeq" id="WP_132690958.1">
    <property type="nucleotide sequence ID" value="NZ_SKBU01000015.1"/>
</dbReference>
<evidence type="ECO:0000313" key="3">
    <source>
        <dbReference type="EMBL" id="TCJ16781.1"/>
    </source>
</evidence>
<feature type="transmembrane region" description="Helical" evidence="2">
    <location>
        <begin position="163"/>
        <end position="183"/>
    </location>
</feature>
<feature type="region of interest" description="Disordered" evidence="1">
    <location>
        <begin position="185"/>
        <end position="208"/>
    </location>
</feature>
<gene>
    <name evidence="3" type="ORF">E0L93_08650</name>
</gene>
<feature type="transmembrane region" description="Helical" evidence="2">
    <location>
        <begin position="39"/>
        <end position="62"/>
    </location>
</feature>
<organism evidence="3 4">
    <name type="scientific">Rubrobacter taiwanensis</name>
    <dbReference type="NCBI Taxonomy" id="185139"/>
    <lineage>
        <taxon>Bacteria</taxon>
        <taxon>Bacillati</taxon>
        <taxon>Actinomycetota</taxon>
        <taxon>Rubrobacteria</taxon>
        <taxon>Rubrobacterales</taxon>
        <taxon>Rubrobacteraceae</taxon>
        <taxon>Rubrobacter</taxon>
    </lineage>
</organism>
<dbReference type="AlphaFoldDB" id="A0A4R1BHT7"/>
<keyword evidence="2" id="KW-0812">Transmembrane</keyword>
<feature type="transmembrane region" description="Helical" evidence="2">
    <location>
        <begin position="83"/>
        <end position="104"/>
    </location>
</feature>
<name>A0A4R1BHT7_9ACTN</name>
<dbReference type="Proteomes" id="UP000295244">
    <property type="component" value="Unassembled WGS sequence"/>
</dbReference>
<protein>
    <recommendedName>
        <fullName evidence="5">DUF4199 domain-containing protein</fullName>
    </recommendedName>
</protein>
<dbReference type="EMBL" id="SKBU01000015">
    <property type="protein sequence ID" value="TCJ16781.1"/>
    <property type="molecule type" value="Genomic_DNA"/>
</dbReference>
<evidence type="ECO:0000256" key="1">
    <source>
        <dbReference type="SAM" id="MobiDB-lite"/>
    </source>
</evidence>
<accession>A0A4R1BHT7</accession>
<keyword evidence="4" id="KW-1185">Reference proteome</keyword>
<evidence type="ECO:0000313" key="4">
    <source>
        <dbReference type="Proteomes" id="UP000295244"/>
    </source>
</evidence>
<reference evidence="3 4" key="1">
    <citation type="submission" date="2019-03" db="EMBL/GenBank/DDBJ databases">
        <title>Whole genome sequence of a novel Rubrobacter taiwanensis strain, isolated from Yellowstone National Park.</title>
        <authorList>
            <person name="Freed S."/>
            <person name="Ramaley R.F."/>
            <person name="Kyndt J.A."/>
        </authorList>
    </citation>
    <scope>NUCLEOTIDE SEQUENCE [LARGE SCALE GENOMIC DNA]</scope>
    <source>
        <strain evidence="3 4">Yellowstone</strain>
    </source>
</reference>
<keyword evidence="2" id="KW-0472">Membrane</keyword>
<evidence type="ECO:0008006" key="5">
    <source>
        <dbReference type="Google" id="ProtNLM"/>
    </source>
</evidence>
<comment type="caution">
    <text evidence="3">The sequence shown here is derived from an EMBL/GenBank/DDBJ whole genome shotgun (WGS) entry which is preliminary data.</text>
</comment>
<feature type="transmembrane region" description="Helical" evidence="2">
    <location>
        <begin position="7"/>
        <end position="27"/>
    </location>
</feature>
<keyword evidence="2" id="KW-1133">Transmembrane helix</keyword>
<evidence type="ECO:0000256" key="2">
    <source>
        <dbReference type="SAM" id="Phobius"/>
    </source>
</evidence>